<feature type="transmembrane region" description="Helical" evidence="1">
    <location>
        <begin position="66"/>
        <end position="88"/>
    </location>
</feature>
<keyword evidence="3" id="KW-1185">Reference proteome</keyword>
<sequence>MRNVLNRLLIVVIGLVLLGGGGWLGVNALVARDEVSWQLPSWWRGPRAYDHLVDRAALDRMRDQGWWAPVVISGLAVLFLLFLFWLLAQGRSRGPASLLLRRSGGRLRRGALESAVTAEAETLPGVAGARARLTMKKRGQRRFRARMTVVLEPYAEPGPVLDGLVHGPLKDAGSSTGFGIPATTVRMRATGHRGRRVR</sequence>
<evidence type="ECO:0000256" key="1">
    <source>
        <dbReference type="SAM" id="Phobius"/>
    </source>
</evidence>
<proteinExistence type="predicted"/>
<keyword evidence="1" id="KW-0812">Transmembrane</keyword>
<evidence type="ECO:0000313" key="3">
    <source>
        <dbReference type="Proteomes" id="UP000670475"/>
    </source>
</evidence>
<organism evidence="2 3">
    <name type="scientific">Streptomyces montanisoli</name>
    <dbReference type="NCBI Taxonomy" id="2798581"/>
    <lineage>
        <taxon>Bacteria</taxon>
        <taxon>Bacillati</taxon>
        <taxon>Actinomycetota</taxon>
        <taxon>Actinomycetes</taxon>
        <taxon>Kitasatosporales</taxon>
        <taxon>Streptomycetaceae</taxon>
        <taxon>Streptomyces</taxon>
    </lineage>
</organism>
<keyword evidence="1" id="KW-1133">Transmembrane helix</keyword>
<gene>
    <name evidence="2" type="ORF">JFN87_07985</name>
</gene>
<accession>A0A940MAN1</accession>
<protein>
    <submittedName>
        <fullName evidence="2">Alkaline shock response membrane anchor protein AmaP</fullName>
    </submittedName>
</protein>
<reference evidence="2" key="1">
    <citation type="submission" date="2021-03" db="EMBL/GenBank/DDBJ databases">
        <title>Whole genome sequence of Streptomyces bomunensis MMS17-BM035.</title>
        <authorList>
            <person name="Lee J.H."/>
        </authorList>
    </citation>
    <scope>NUCLEOTIDE SEQUENCE</scope>
    <source>
        <strain evidence="2">MMS17-BM035</strain>
    </source>
</reference>
<dbReference type="AlphaFoldDB" id="A0A940MAN1"/>
<dbReference type="EMBL" id="JAGIQL010000021">
    <property type="protein sequence ID" value="MBP0457438.1"/>
    <property type="molecule type" value="Genomic_DNA"/>
</dbReference>
<dbReference type="Proteomes" id="UP000670475">
    <property type="component" value="Unassembled WGS sequence"/>
</dbReference>
<evidence type="ECO:0000313" key="2">
    <source>
        <dbReference type="EMBL" id="MBP0457438.1"/>
    </source>
</evidence>
<comment type="caution">
    <text evidence="2">The sequence shown here is derived from an EMBL/GenBank/DDBJ whole genome shotgun (WGS) entry which is preliminary data.</text>
</comment>
<name>A0A940MAN1_9ACTN</name>
<dbReference type="RefSeq" id="WP_209339204.1">
    <property type="nucleotide sequence ID" value="NZ_JAGIQL010000021.1"/>
</dbReference>
<keyword evidence="1" id="KW-0472">Membrane</keyword>